<gene>
    <name evidence="13" type="ORF">GDO86_014706</name>
</gene>
<dbReference type="InterPro" id="IPR017452">
    <property type="entry name" value="GPCR_Rhodpsn_7TM"/>
</dbReference>
<protein>
    <recommendedName>
        <fullName evidence="11">Olfactory receptor</fullName>
    </recommendedName>
</protein>
<evidence type="ECO:0000259" key="12">
    <source>
        <dbReference type="PROSITE" id="PS50262"/>
    </source>
</evidence>
<keyword evidence="4 11" id="KW-0552">Olfaction</keyword>
<sequence length="298" mass="33359">MGLPSVPHLRAVSFIVFLCIYLMTILGNLIILSAIGSDSRLHKPMYFFLANLSCLEMCYTSVTVPNILSNIIRKDNSISFGGCMCQVYLFTLCATSECILLAVMAYDRYVAICIPLRYKAIMCHTLCYQLAVASWTAGLVNSTIHGLSMFFLPFCHYKIDRLYCEVQPLLELSCSDVYVNKILITMSALVFGVGFMTFIFICYVFIVGAIIRIPSLAGRAKSFSTCGSHITVVSLYYGALVFMYCRPSSRDSNRIDSGISSIYCMAIPVLNPVIYSLRNKEVKLSVRNLVRSRMQFST</sequence>
<evidence type="ECO:0000256" key="11">
    <source>
        <dbReference type="RuleBase" id="RU363047"/>
    </source>
</evidence>
<evidence type="ECO:0000256" key="5">
    <source>
        <dbReference type="ARBA" id="ARBA00022989"/>
    </source>
</evidence>
<dbReference type="PROSITE" id="PS00237">
    <property type="entry name" value="G_PROTEIN_RECEP_F1_1"/>
    <property type="match status" value="1"/>
</dbReference>
<keyword evidence="14" id="KW-1185">Reference proteome</keyword>
<name>A0A8T2JTW1_9PIPI</name>
<keyword evidence="7 11" id="KW-0472">Membrane</keyword>
<feature type="transmembrane region" description="Helical" evidence="11">
    <location>
        <begin position="46"/>
        <end position="67"/>
    </location>
</feature>
<evidence type="ECO:0000256" key="8">
    <source>
        <dbReference type="ARBA" id="ARBA00023170"/>
    </source>
</evidence>
<comment type="similarity">
    <text evidence="10">Belongs to the G-protein coupled receptor 1 family.</text>
</comment>
<keyword evidence="8 10" id="KW-0675">Receptor</keyword>
<evidence type="ECO:0000256" key="2">
    <source>
        <dbReference type="ARBA" id="ARBA00022475"/>
    </source>
</evidence>
<dbReference type="OrthoDB" id="6145535at2759"/>
<evidence type="ECO:0000256" key="4">
    <source>
        <dbReference type="ARBA" id="ARBA00022725"/>
    </source>
</evidence>
<reference evidence="13" key="1">
    <citation type="thesis" date="2020" institute="ProQuest LLC" country="789 East Eisenhower Parkway, Ann Arbor, MI, USA">
        <title>Comparative Genomics and Chromosome Evolution.</title>
        <authorList>
            <person name="Mudd A.B."/>
        </authorList>
    </citation>
    <scope>NUCLEOTIDE SEQUENCE</scope>
    <source>
        <strain evidence="13">Female2</strain>
        <tissue evidence="13">Blood</tissue>
    </source>
</reference>
<dbReference type="EMBL" id="JAACNH010000003">
    <property type="protein sequence ID" value="KAG8447338.1"/>
    <property type="molecule type" value="Genomic_DNA"/>
</dbReference>
<feature type="transmembrane region" description="Helical" evidence="11">
    <location>
        <begin position="182"/>
        <end position="211"/>
    </location>
</feature>
<evidence type="ECO:0000313" key="14">
    <source>
        <dbReference type="Proteomes" id="UP000812440"/>
    </source>
</evidence>
<organism evidence="13 14">
    <name type="scientific">Hymenochirus boettgeri</name>
    <name type="common">Congo dwarf clawed frog</name>
    <dbReference type="NCBI Taxonomy" id="247094"/>
    <lineage>
        <taxon>Eukaryota</taxon>
        <taxon>Metazoa</taxon>
        <taxon>Chordata</taxon>
        <taxon>Craniata</taxon>
        <taxon>Vertebrata</taxon>
        <taxon>Euteleostomi</taxon>
        <taxon>Amphibia</taxon>
        <taxon>Batrachia</taxon>
        <taxon>Anura</taxon>
        <taxon>Pipoidea</taxon>
        <taxon>Pipidae</taxon>
        <taxon>Pipinae</taxon>
        <taxon>Hymenochirus</taxon>
    </lineage>
</organism>
<dbReference type="GO" id="GO:0004930">
    <property type="term" value="F:G protein-coupled receptor activity"/>
    <property type="evidence" value="ECO:0007669"/>
    <property type="project" value="UniProtKB-KW"/>
</dbReference>
<feature type="transmembrane region" description="Helical" evidence="11">
    <location>
        <begin position="87"/>
        <end position="106"/>
    </location>
</feature>
<dbReference type="AlphaFoldDB" id="A0A8T2JTW1"/>
<dbReference type="PRINTS" id="PR00237">
    <property type="entry name" value="GPCRRHODOPSN"/>
</dbReference>
<dbReference type="InterPro" id="IPR000725">
    <property type="entry name" value="Olfact_rcpt"/>
</dbReference>
<keyword evidence="2 11" id="KW-1003">Cell membrane</keyword>
<dbReference type="Gene3D" id="1.20.1070.10">
    <property type="entry name" value="Rhodopsin 7-helix transmembrane proteins"/>
    <property type="match status" value="1"/>
</dbReference>
<evidence type="ECO:0000256" key="9">
    <source>
        <dbReference type="ARBA" id="ARBA00023224"/>
    </source>
</evidence>
<dbReference type="PROSITE" id="PS50262">
    <property type="entry name" value="G_PROTEIN_RECEP_F1_2"/>
    <property type="match status" value="1"/>
</dbReference>
<feature type="transmembrane region" description="Helical" evidence="11">
    <location>
        <begin position="12"/>
        <end position="34"/>
    </location>
</feature>
<feature type="domain" description="G-protein coupled receptors family 1 profile" evidence="12">
    <location>
        <begin position="27"/>
        <end position="275"/>
    </location>
</feature>
<evidence type="ECO:0000256" key="10">
    <source>
        <dbReference type="RuleBase" id="RU000688"/>
    </source>
</evidence>
<proteinExistence type="inferred from homology"/>
<dbReference type="InterPro" id="IPR050516">
    <property type="entry name" value="Olfactory_GPCR"/>
</dbReference>
<evidence type="ECO:0000256" key="1">
    <source>
        <dbReference type="ARBA" id="ARBA00004651"/>
    </source>
</evidence>
<dbReference type="Proteomes" id="UP000812440">
    <property type="component" value="Chromosome 8_10"/>
</dbReference>
<dbReference type="CDD" id="cd13954">
    <property type="entry name" value="7tmA_OR"/>
    <property type="match status" value="1"/>
</dbReference>
<evidence type="ECO:0000256" key="3">
    <source>
        <dbReference type="ARBA" id="ARBA00022692"/>
    </source>
</evidence>
<dbReference type="InterPro" id="IPR000276">
    <property type="entry name" value="GPCR_Rhodpsn"/>
</dbReference>
<dbReference type="PRINTS" id="PR00245">
    <property type="entry name" value="OLFACTORYR"/>
</dbReference>
<feature type="transmembrane region" description="Helical" evidence="11">
    <location>
        <begin position="223"/>
        <end position="244"/>
    </location>
</feature>
<evidence type="ECO:0000256" key="6">
    <source>
        <dbReference type="ARBA" id="ARBA00023040"/>
    </source>
</evidence>
<dbReference type="SUPFAM" id="SSF81321">
    <property type="entry name" value="Family A G protein-coupled receptor-like"/>
    <property type="match status" value="1"/>
</dbReference>
<feature type="transmembrane region" description="Helical" evidence="11">
    <location>
        <begin position="259"/>
        <end position="277"/>
    </location>
</feature>
<keyword evidence="5 11" id="KW-1133">Transmembrane helix</keyword>
<comment type="subcellular location">
    <subcellularLocation>
        <location evidence="1 11">Cell membrane</location>
        <topology evidence="1 11">Multi-pass membrane protein</topology>
    </subcellularLocation>
</comment>
<dbReference type="PANTHER" id="PTHR26452">
    <property type="entry name" value="OLFACTORY RECEPTOR"/>
    <property type="match status" value="1"/>
</dbReference>
<dbReference type="Pfam" id="PF13853">
    <property type="entry name" value="7tm_4"/>
    <property type="match status" value="1"/>
</dbReference>
<dbReference type="GO" id="GO:0004984">
    <property type="term" value="F:olfactory receptor activity"/>
    <property type="evidence" value="ECO:0007669"/>
    <property type="project" value="InterPro"/>
</dbReference>
<keyword evidence="6 10" id="KW-0297">G-protein coupled receptor</keyword>
<accession>A0A8T2JTW1</accession>
<feature type="transmembrane region" description="Helical" evidence="11">
    <location>
        <begin position="126"/>
        <end position="152"/>
    </location>
</feature>
<dbReference type="GO" id="GO:0005886">
    <property type="term" value="C:plasma membrane"/>
    <property type="evidence" value="ECO:0007669"/>
    <property type="project" value="UniProtKB-SubCell"/>
</dbReference>
<keyword evidence="3 10" id="KW-0812">Transmembrane</keyword>
<keyword evidence="11" id="KW-0716">Sensory transduction</keyword>
<evidence type="ECO:0000313" key="13">
    <source>
        <dbReference type="EMBL" id="KAG8447338.1"/>
    </source>
</evidence>
<comment type="caution">
    <text evidence="13">The sequence shown here is derived from an EMBL/GenBank/DDBJ whole genome shotgun (WGS) entry which is preliminary data.</text>
</comment>
<dbReference type="FunFam" id="1.20.1070.10:FF:000015">
    <property type="entry name" value="Olfactory receptor"/>
    <property type="match status" value="1"/>
</dbReference>
<keyword evidence="9 10" id="KW-0807">Transducer</keyword>
<evidence type="ECO:0000256" key="7">
    <source>
        <dbReference type="ARBA" id="ARBA00023136"/>
    </source>
</evidence>